<dbReference type="EMBL" id="BJXA01000111">
    <property type="protein sequence ID" value="GEM43728.1"/>
    <property type="molecule type" value="Genomic_DNA"/>
</dbReference>
<gene>
    <name evidence="1" type="ORF">NN4_82470</name>
</gene>
<keyword evidence="2" id="KW-1185">Reference proteome</keyword>
<dbReference type="Proteomes" id="UP000321424">
    <property type="component" value="Unassembled WGS sequence"/>
</dbReference>
<dbReference type="AlphaFoldDB" id="A0A511MU25"/>
<name>A0A511MU25_9NOCA</name>
<proteinExistence type="predicted"/>
<comment type="caution">
    <text evidence="1">The sequence shown here is derived from an EMBL/GenBank/DDBJ whole genome shotgun (WGS) entry which is preliminary data.</text>
</comment>
<evidence type="ECO:0000313" key="1">
    <source>
        <dbReference type="EMBL" id="GEM43728.1"/>
    </source>
</evidence>
<sequence>MSAGLLTEYRTRSGRLVFVGQCYVDAKRREPRTLRVEAIEAPRLDFKGIERCRVHVVVLDENEDIIRDVPMEADRLVSAVFKRLDSVAGR</sequence>
<accession>A0A511MU25</accession>
<reference evidence="1 2" key="1">
    <citation type="submission" date="2019-07" db="EMBL/GenBank/DDBJ databases">
        <title>Whole genome shotgun sequence of Nocardia ninae NBRC 108245.</title>
        <authorList>
            <person name="Hosoyama A."/>
            <person name="Uohara A."/>
            <person name="Ohji S."/>
            <person name="Ichikawa N."/>
        </authorList>
    </citation>
    <scope>NUCLEOTIDE SEQUENCE [LARGE SCALE GENOMIC DNA]</scope>
    <source>
        <strain evidence="1 2">NBRC 108245</strain>
    </source>
</reference>
<evidence type="ECO:0000313" key="2">
    <source>
        <dbReference type="Proteomes" id="UP000321424"/>
    </source>
</evidence>
<dbReference type="RefSeq" id="WP_147142862.1">
    <property type="nucleotide sequence ID" value="NZ_BJXA01000111.1"/>
</dbReference>
<protein>
    <submittedName>
        <fullName evidence="1">Uncharacterized protein</fullName>
    </submittedName>
</protein>
<organism evidence="1 2">
    <name type="scientific">Nocardia ninae NBRC 108245</name>
    <dbReference type="NCBI Taxonomy" id="1210091"/>
    <lineage>
        <taxon>Bacteria</taxon>
        <taxon>Bacillati</taxon>
        <taxon>Actinomycetota</taxon>
        <taxon>Actinomycetes</taxon>
        <taxon>Mycobacteriales</taxon>
        <taxon>Nocardiaceae</taxon>
        <taxon>Nocardia</taxon>
    </lineage>
</organism>